<evidence type="ECO:0000256" key="1">
    <source>
        <dbReference type="ARBA" id="ARBA00001974"/>
    </source>
</evidence>
<dbReference type="Gene3D" id="3.50.50.60">
    <property type="entry name" value="FAD/NAD(P)-binding domain"/>
    <property type="match status" value="2"/>
</dbReference>
<dbReference type="SUPFAM" id="SSF55424">
    <property type="entry name" value="FAD/NAD-linked reductases, dimerisation (C-terminal) domain"/>
    <property type="match status" value="1"/>
</dbReference>
<name>A0ABP0FB86_CLALP</name>
<dbReference type="InterPro" id="IPR001100">
    <property type="entry name" value="Pyr_nuc-diS_OxRdtase"/>
</dbReference>
<dbReference type="SUPFAM" id="SSF51905">
    <property type="entry name" value="FAD/NAD(P)-binding domain"/>
    <property type="match status" value="1"/>
</dbReference>
<reference evidence="13 14" key="1">
    <citation type="submission" date="2024-02" db="EMBL/GenBank/DDBJ databases">
        <authorList>
            <person name="Daric V."/>
            <person name="Darras S."/>
        </authorList>
    </citation>
    <scope>NUCLEOTIDE SEQUENCE [LARGE SCALE GENOMIC DNA]</scope>
</reference>
<dbReference type="InterPro" id="IPR023753">
    <property type="entry name" value="FAD/NAD-binding_dom"/>
</dbReference>
<evidence type="ECO:0000256" key="2">
    <source>
        <dbReference type="ARBA" id="ARBA00007532"/>
    </source>
</evidence>
<evidence type="ECO:0000256" key="3">
    <source>
        <dbReference type="ARBA" id="ARBA00012610"/>
    </source>
</evidence>
<evidence type="ECO:0000259" key="11">
    <source>
        <dbReference type="Pfam" id="PF02852"/>
    </source>
</evidence>
<dbReference type="InterPro" id="IPR004099">
    <property type="entry name" value="Pyr_nucl-diS_OxRdtase_dimer"/>
</dbReference>
<protein>
    <recommendedName>
        <fullName evidence="3">thioredoxin-disulfide reductase (NADPH)</fullName>
        <ecNumber evidence="3">1.8.1.9</ecNumber>
    </recommendedName>
</protein>
<comment type="similarity">
    <text evidence="2 10">Belongs to the class-I pyridine nucleotide-disulfide oxidoreductase family.</text>
</comment>
<dbReference type="PROSITE" id="PS00076">
    <property type="entry name" value="PYRIDINE_REDOX_1"/>
    <property type="match status" value="1"/>
</dbReference>
<dbReference type="EMBL" id="CAWYQH010000035">
    <property type="protein sequence ID" value="CAK8676960.1"/>
    <property type="molecule type" value="Genomic_DNA"/>
</dbReference>
<dbReference type="Pfam" id="PF07992">
    <property type="entry name" value="Pyr_redox_2"/>
    <property type="match status" value="1"/>
</dbReference>
<evidence type="ECO:0000313" key="13">
    <source>
        <dbReference type="EMBL" id="CAK8676960.1"/>
    </source>
</evidence>
<keyword evidence="6" id="KW-0521">NADP</keyword>
<dbReference type="PANTHER" id="PTHR42737">
    <property type="entry name" value="GLUTATHIONE REDUCTASE"/>
    <property type="match status" value="1"/>
</dbReference>
<keyword evidence="4 10" id="KW-0285">Flavoprotein</keyword>
<keyword evidence="8" id="KW-1015">Disulfide bond</keyword>
<evidence type="ECO:0000259" key="12">
    <source>
        <dbReference type="Pfam" id="PF07992"/>
    </source>
</evidence>
<keyword evidence="14" id="KW-1185">Reference proteome</keyword>
<evidence type="ECO:0000256" key="9">
    <source>
        <dbReference type="ARBA" id="ARBA00023284"/>
    </source>
</evidence>
<evidence type="ECO:0000256" key="5">
    <source>
        <dbReference type="ARBA" id="ARBA00022827"/>
    </source>
</evidence>
<dbReference type="InterPro" id="IPR046952">
    <property type="entry name" value="GSHR/TRXR-like"/>
</dbReference>
<dbReference type="NCBIfam" id="TIGR01438">
    <property type="entry name" value="TGR"/>
    <property type="match status" value="1"/>
</dbReference>
<keyword evidence="5 10" id="KW-0274">FAD</keyword>
<gene>
    <name evidence="13" type="ORF">CVLEPA_LOCUS6374</name>
</gene>
<evidence type="ECO:0000256" key="4">
    <source>
        <dbReference type="ARBA" id="ARBA00022630"/>
    </source>
</evidence>
<feature type="domain" description="Pyridine nucleotide-disulphide oxidoreductase dimerisation" evidence="11">
    <location>
        <begin position="393"/>
        <end position="504"/>
    </location>
</feature>
<keyword evidence="9 10" id="KW-0676">Redox-active center</keyword>
<comment type="cofactor">
    <cofactor evidence="1">
        <name>FAD</name>
        <dbReference type="ChEBI" id="CHEBI:57692"/>
    </cofactor>
</comment>
<evidence type="ECO:0000256" key="6">
    <source>
        <dbReference type="ARBA" id="ARBA00022857"/>
    </source>
</evidence>
<keyword evidence="7 10" id="KW-0560">Oxidoreductase</keyword>
<evidence type="ECO:0000256" key="8">
    <source>
        <dbReference type="ARBA" id="ARBA00023157"/>
    </source>
</evidence>
<feature type="domain" description="FAD/NAD(P)-binding" evidence="12">
    <location>
        <begin position="39"/>
        <end position="373"/>
    </location>
</feature>
<dbReference type="Gene3D" id="3.30.390.30">
    <property type="match status" value="1"/>
</dbReference>
<dbReference type="InterPro" id="IPR036188">
    <property type="entry name" value="FAD/NAD-bd_sf"/>
</dbReference>
<dbReference type="InterPro" id="IPR012999">
    <property type="entry name" value="Pyr_OxRdtase_I_AS"/>
</dbReference>
<dbReference type="Proteomes" id="UP001642483">
    <property type="component" value="Unassembled WGS sequence"/>
</dbReference>
<comment type="caution">
    <text evidence="13">The sequence shown here is derived from an EMBL/GenBank/DDBJ whole genome shotgun (WGS) entry which is preliminary data.</text>
</comment>
<dbReference type="Pfam" id="PF02852">
    <property type="entry name" value="Pyr_redox_dim"/>
    <property type="match status" value="1"/>
</dbReference>
<dbReference type="PRINTS" id="PR00411">
    <property type="entry name" value="PNDRDTASEI"/>
</dbReference>
<dbReference type="InterPro" id="IPR006338">
    <property type="entry name" value="Thioredoxin/glutathione_Rdtase"/>
</dbReference>
<dbReference type="PIRSF" id="PIRSF000350">
    <property type="entry name" value="Mercury_reductase_MerA"/>
    <property type="match status" value="1"/>
</dbReference>
<dbReference type="PANTHER" id="PTHR42737:SF7">
    <property type="entry name" value="THIOREDOXIN-DISULFIDE REDUCTASE"/>
    <property type="match status" value="1"/>
</dbReference>
<dbReference type="PRINTS" id="PR00368">
    <property type="entry name" value="FADPNR"/>
</dbReference>
<evidence type="ECO:0000256" key="7">
    <source>
        <dbReference type="ARBA" id="ARBA00023002"/>
    </source>
</evidence>
<evidence type="ECO:0000313" key="14">
    <source>
        <dbReference type="Proteomes" id="UP001642483"/>
    </source>
</evidence>
<accession>A0ABP0FB86</accession>
<sequence>MINIQSRFLMRKVFIRWRSVQCFSVKHFSDKASPNNTWYDLVVIGGGSGGLACAKEAAGLGKKVAVLDYVDPSPQGTHWDIGGTCVNVGCIPKKLMHHASQMRHAVHCAKKYGWIAETDLQKPNWNALSNTIQQYVRSLNWGHKVQLMQRNVSYFNAKGQFVDNNTIKAIDKTKKETLICGDKIVIAVGGRPRFPLIPGAREFCMSSDDVFWRKEPLGKTLVVGGSYVGLECAGFLHGLGIDTTLMIRSIPLRGFDQQIAHLIVEHMHEEGIKIWNSQVPVQVSKINSGSLEVISQLNDGTTFANGFDTVLLAIGRLASTSELNLQNVGIKFNEENGKIFVDEFDMTNVGNIFAIGDVAVGRPELTPVAIKAGKHLARRLFDNSNELTDYNNVPTTVFTPLEYGCIGMSEEAAIAEYGIDNVEVFHAFYKPLEYVLTEQSHKQCYIKAIVLCQSPQPILGLHFVGPNSGEVVQGFGVAIKCGLTYAQLSGTTGIHPTCAEEIVKLHITKRSGLDPTVTGC</sequence>
<organism evidence="13 14">
    <name type="scientific">Clavelina lepadiformis</name>
    <name type="common">Light-bulb sea squirt</name>
    <name type="synonym">Ascidia lepadiformis</name>
    <dbReference type="NCBI Taxonomy" id="159417"/>
    <lineage>
        <taxon>Eukaryota</taxon>
        <taxon>Metazoa</taxon>
        <taxon>Chordata</taxon>
        <taxon>Tunicata</taxon>
        <taxon>Ascidiacea</taxon>
        <taxon>Aplousobranchia</taxon>
        <taxon>Clavelinidae</taxon>
        <taxon>Clavelina</taxon>
    </lineage>
</organism>
<dbReference type="InterPro" id="IPR016156">
    <property type="entry name" value="FAD/NAD-linked_Rdtase_dimer_sf"/>
</dbReference>
<evidence type="ECO:0000256" key="10">
    <source>
        <dbReference type="RuleBase" id="RU003691"/>
    </source>
</evidence>
<dbReference type="EC" id="1.8.1.9" evidence="3"/>
<proteinExistence type="inferred from homology"/>